<feature type="transmembrane region" description="Helical" evidence="6">
    <location>
        <begin position="439"/>
        <end position="461"/>
    </location>
</feature>
<keyword evidence="4 6" id="KW-1133">Transmembrane helix</keyword>
<dbReference type="GeneID" id="109715619"/>
<feature type="transmembrane region" description="Helical" evidence="6">
    <location>
        <begin position="294"/>
        <end position="319"/>
    </location>
</feature>
<protein>
    <recommendedName>
        <fullName evidence="6">Protein DETOXIFICATION</fullName>
    </recommendedName>
    <alternativeName>
        <fullName evidence="6">Multidrug and toxic compound extrusion protein</fullName>
    </alternativeName>
</protein>
<feature type="transmembrane region" description="Helical" evidence="6">
    <location>
        <begin position="204"/>
        <end position="228"/>
    </location>
</feature>
<evidence type="ECO:0000256" key="4">
    <source>
        <dbReference type="ARBA" id="ARBA00022989"/>
    </source>
</evidence>
<gene>
    <name evidence="8" type="primary">LOC109715619</name>
</gene>
<evidence type="ECO:0000256" key="3">
    <source>
        <dbReference type="ARBA" id="ARBA00022692"/>
    </source>
</evidence>
<dbReference type="PANTHER" id="PTHR11206">
    <property type="entry name" value="MULTIDRUG RESISTANCE PROTEIN"/>
    <property type="match status" value="1"/>
</dbReference>
<proteinExistence type="inferred from homology"/>
<dbReference type="GO" id="GO:0042910">
    <property type="term" value="F:xenobiotic transmembrane transporter activity"/>
    <property type="evidence" value="ECO:0007669"/>
    <property type="project" value="InterPro"/>
</dbReference>
<comment type="caution">
    <text evidence="6">Lacks conserved residue(s) required for the propagation of feature annotation.</text>
</comment>
<reference evidence="7" key="1">
    <citation type="journal article" date="2015" name="Nat. Genet.">
        <title>The pineapple genome and the evolution of CAM photosynthesis.</title>
        <authorList>
            <person name="Ming R."/>
            <person name="VanBuren R."/>
            <person name="Wai C.M."/>
            <person name="Tang H."/>
            <person name="Schatz M.C."/>
            <person name="Bowers J.E."/>
            <person name="Lyons E."/>
            <person name="Wang M.L."/>
            <person name="Chen J."/>
            <person name="Biggers E."/>
            <person name="Zhang J."/>
            <person name="Huang L."/>
            <person name="Zhang L."/>
            <person name="Miao W."/>
            <person name="Zhang J."/>
            <person name="Ye Z."/>
            <person name="Miao C."/>
            <person name="Lin Z."/>
            <person name="Wang H."/>
            <person name="Zhou H."/>
            <person name="Yim W.C."/>
            <person name="Priest H.D."/>
            <person name="Zheng C."/>
            <person name="Woodhouse M."/>
            <person name="Edger P.P."/>
            <person name="Guyot R."/>
            <person name="Guo H.B."/>
            <person name="Guo H."/>
            <person name="Zheng G."/>
            <person name="Singh R."/>
            <person name="Sharma A."/>
            <person name="Min X."/>
            <person name="Zheng Y."/>
            <person name="Lee H."/>
            <person name="Gurtowski J."/>
            <person name="Sedlazeck F.J."/>
            <person name="Harkess A."/>
            <person name="McKain M.R."/>
            <person name="Liao Z."/>
            <person name="Fang J."/>
            <person name="Liu J."/>
            <person name="Zhang X."/>
            <person name="Zhang Q."/>
            <person name="Hu W."/>
            <person name="Qin Y."/>
            <person name="Wang K."/>
            <person name="Chen L.Y."/>
            <person name="Shirley N."/>
            <person name="Lin Y.R."/>
            <person name="Liu L.Y."/>
            <person name="Hernandez A.G."/>
            <person name="Wright C.L."/>
            <person name="Bulone V."/>
            <person name="Tuskan G.A."/>
            <person name="Heath K."/>
            <person name="Zee F."/>
            <person name="Moore P.H."/>
            <person name="Sunkar R."/>
            <person name="Leebens-Mack J.H."/>
            <person name="Mockler T."/>
            <person name="Bennetzen J.L."/>
            <person name="Freeling M."/>
            <person name="Sankoff D."/>
            <person name="Paterson A.H."/>
            <person name="Zhu X."/>
            <person name="Yang X."/>
            <person name="Smith J.A."/>
            <person name="Cushman J.C."/>
            <person name="Paull R.E."/>
            <person name="Yu Q."/>
        </authorList>
    </citation>
    <scope>NUCLEOTIDE SEQUENCE [LARGE SCALE GENOMIC DNA]</scope>
    <source>
        <strain evidence="7">cv. F153</strain>
    </source>
</reference>
<feature type="transmembrane region" description="Helical" evidence="6">
    <location>
        <begin position="412"/>
        <end position="432"/>
    </location>
</feature>
<feature type="transmembrane region" description="Helical" evidence="6">
    <location>
        <begin position="109"/>
        <end position="130"/>
    </location>
</feature>
<dbReference type="OrthoDB" id="2126698at2759"/>
<evidence type="ECO:0000256" key="6">
    <source>
        <dbReference type="RuleBase" id="RU004914"/>
    </source>
</evidence>
<accession>A0A6P5FJ19</accession>
<evidence type="ECO:0000256" key="5">
    <source>
        <dbReference type="ARBA" id="ARBA00023136"/>
    </source>
</evidence>
<dbReference type="GO" id="GO:0016020">
    <property type="term" value="C:membrane"/>
    <property type="evidence" value="ECO:0007669"/>
    <property type="project" value="UniProtKB-SubCell"/>
</dbReference>
<dbReference type="AlphaFoldDB" id="A0A6P5FJ19"/>
<dbReference type="InterPro" id="IPR002528">
    <property type="entry name" value="MATE_fam"/>
</dbReference>
<reference evidence="8" key="2">
    <citation type="submission" date="2025-08" db="UniProtKB">
        <authorList>
            <consortium name="RefSeq"/>
        </authorList>
    </citation>
    <scope>IDENTIFICATION</scope>
    <source>
        <tissue evidence="8">Leaf</tissue>
    </source>
</reference>
<comment type="similarity">
    <text evidence="2 6">Belongs to the multi antimicrobial extrusion (MATE) (TC 2.A.66.1) family.</text>
</comment>
<dbReference type="Pfam" id="PF01554">
    <property type="entry name" value="MatE"/>
    <property type="match status" value="2"/>
</dbReference>
<dbReference type="NCBIfam" id="TIGR00797">
    <property type="entry name" value="matE"/>
    <property type="match status" value="1"/>
</dbReference>
<comment type="subcellular location">
    <subcellularLocation>
        <location evidence="1">Membrane</location>
        <topology evidence="1">Multi-pass membrane protein</topology>
    </subcellularLocation>
</comment>
<evidence type="ECO:0000313" key="7">
    <source>
        <dbReference type="Proteomes" id="UP000515123"/>
    </source>
</evidence>
<evidence type="ECO:0000256" key="2">
    <source>
        <dbReference type="ARBA" id="ARBA00010199"/>
    </source>
</evidence>
<dbReference type="Proteomes" id="UP000515123">
    <property type="component" value="Linkage group 9"/>
</dbReference>
<feature type="transmembrane region" description="Helical" evidence="6">
    <location>
        <begin position="381"/>
        <end position="406"/>
    </location>
</feature>
<organism evidence="7 8">
    <name type="scientific">Ananas comosus</name>
    <name type="common">Pineapple</name>
    <name type="synonym">Ananas ananas</name>
    <dbReference type="NCBI Taxonomy" id="4615"/>
    <lineage>
        <taxon>Eukaryota</taxon>
        <taxon>Viridiplantae</taxon>
        <taxon>Streptophyta</taxon>
        <taxon>Embryophyta</taxon>
        <taxon>Tracheophyta</taxon>
        <taxon>Spermatophyta</taxon>
        <taxon>Magnoliopsida</taxon>
        <taxon>Liliopsida</taxon>
        <taxon>Poales</taxon>
        <taxon>Bromeliaceae</taxon>
        <taxon>Bromelioideae</taxon>
        <taxon>Ananas</taxon>
    </lineage>
</organism>
<keyword evidence="5 6" id="KW-0472">Membrane</keyword>
<dbReference type="Gramene" id="Aco015732.1.mrna1">
    <property type="protein sequence ID" value="Aco015732.1.mrna1.cds1"/>
    <property type="gene ID" value="Aco015732.1.path1"/>
</dbReference>
<dbReference type="InterPro" id="IPR045069">
    <property type="entry name" value="MATE_euk"/>
</dbReference>
<evidence type="ECO:0000313" key="8">
    <source>
        <dbReference type="RefSeq" id="XP_020096316.1"/>
    </source>
</evidence>
<feature type="transmembrane region" description="Helical" evidence="6">
    <location>
        <begin position="339"/>
        <end position="360"/>
    </location>
</feature>
<name>A0A6P5FJ19_ANACO</name>
<dbReference type="GO" id="GO:1990961">
    <property type="term" value="P:xenobiotic detoxification by transmembrane export across the plasma membrane"/>
    <property type="evidence" value="ECO:0007669"/>
    <property type="project" value="InterPro"/>
</dbReference>
<keyword evidence="3 6" id="KW-0812">Transmembrane</keyword>
<dbReference type="GO" id="GO:0015297">
    <property type="term" value="F:antiporter activity"/>
    <property type="evidence" value="ECO:0007669"/>
    <property type="project" value="InterPro"/>
</dbReference>
<sequence length="500" mass="53269">MRSPTSQLEKQDSPSSLRECVALTLAELRSQRGIALPLAATNLTWFAKTAVTTAFLGRLGERELAGGTLGLTFANVTGFSVLAGLCGAMEPLCGQAHGARNRKLLHRTLLMSTILLLLASAPVTFLWLNIERILLHFGQQREITSFPKKYITYLLPDLAVTAFLSPLKAYLSAQGITFPTLLSSATALAVHIPLDVFLAKKKGIAGVSTAIWLTDLAVAVMLAGYVLVASEARRKAMRTAGEDGGNWWSELRRPSEWARLLRLSVPCCLTTCLEWWCYEILVLMAGRLPDPRRAVAVLAVVLNFDYLLFGAMLALATSASARVSNELGAGRANGARNSAFVSVGLGVLSGILGGLAMASVRSRWGALFSHDREVVEGARKAMAVMAMVEVVNFPLATCGGIVRGTARPWLGMYANLGGFYLLALPAAVLLGFRARLGLGGLLLAFMVGAVASTVLLVVLVACMNWEEEAKKAQKLAGVGLIDDAGEPSDGGIEIGNRNSL</sequence>
<dbReference type="CDD" id="cd13132">
    <property type="entry name" value="MATE_eukaryotic"/>
    <property type="match status" value="1"/>
</dbReference>
<evidence type="ECO:0000256" key="1">
    <source>
        <dbReference type="ARBA" id="ARBA00004141"/>
    </source>
</evidence>
<dbReference type="RefSeq" id="XP_020096316.1">
    <property type="nucleotide sequence ID" value="XM_020240727.1"/>
</dbReference>
<keyword evidence="7" id="KW-1185">Reference proteome</keyword>